<dbReference type="EMBL" id="JNSL01000154">
    <property type="protein sequence ID" value="KGA14254.1"/>
    <property type="molecule type" value="Genomic_DNA"/>
</dbReference>
<gene>
    <name evidence="2" type="ORF">GM51_17670</name>
</gene>
<evidence type="ECO:0000313" key="2">
    <source>
        <dbReference type="EMBL" id="KGA14254.1"/>
    </source>
</evidence>
<feature type="transmembrane region" description="Helical" evidence="1">
    <location>
        <begin position="7"/>
        <end position="29"/>
    </location>
</feature>
<name>A0A094PX02_9ZZZZ</name>
<proteinExistence type="predicted"/>
<protein>
    <submittedName>
        <fullName evidence="2">Uncharacterized protein</fullName>
    </submittedName>
</protein>
<organism evidence="2">
    <name type="scientific">freshwater metagenome</name>
    <dbReference type="NCBI Taxonomy" id="449393"/>
    <lineage>
        <taxon>unclassified sequences</taxon>
        <taxon>metagenomes</taxon>
        <taxon>ecological metagenomes</taxon>
    </lineage>
</organism>
<reference evidence="2" key="1">
    <citation type="submission" date="2014-06" db="EMBL/GenBank/DDBJ databases">
        <title>Key roles for freshwater Actinobacteria revealed by deep metagenomic sequencing.</title>
        <authorList>
            <person name="Ghai R."/>
            <person name="Mizuno C.M."/>
            <person name="Picazo A."/>
            <person name="Camacho A."/>
            <person name="Rodriguez-Valera F."/>
        </authorList>
    </citation>
    <scope>NUCLEOTIDE SEQUENCE</scope>
</reference>
<dbReference type="AlphaFoldDB" id="A0A094PX02"/>
<keyword evidence="1" id="KW-0472">Membrane</keyword>
<sequence length="70" mass="7522">MPRKTKVTTFLTLSAAAAVFVGAMVFFAVDMLESAIIWGGLTFIVSLVSISTMALMVPENKNDPDKQVLS</sequence>
<keyword evidence="1" id="KW-0812">Transmembrane</keyword>
<keyword evidence="1" id="KW-1133">Transmembrane helix</keyword>
<feature type="transmembrane region" description="Helical" evidence="1">
    <location>
        <begin position="35"/>
        <end position="57"/>
    </location>
</feature>
<accession>A0A094PX02</accession>
<comment type="caution">
    <text evidence="2">The sequence shown here is derived from an EMBL/GenBank/DDBJ whole genome shotgun (WGS) entry which is preliminary data.</text>
</comment>
<evidence type="ECO:0000256" key="1">
    <source>
        <dbReference type="SAM" id="Phobius"/>
    </source>
</evidence>